<gene>
    <name evidence="1" type="ORF">Y5W_02894</name>
</gene>
<organism evidence="1 2">
    <name type="scientific">Alloalcanivorax profundimaris</name>
    <dbReference type="NCBI Taxonomy" id="2735259"/>
    <lineage>
        <taxon>Bacteria</taxon>
        <taxon>Pseudomonadati</taxon>
        <taxon>Pseudomonadota</taxon>
        <taxon>Gammaproteobacteria</taxon>
        <taxon>Oceanospirillales</taxon>
        <taxon>Alcanivoracaceae</taxon>
        <taxon>Alloalcanivorax</taxon>
    </lineage>
</organism>
<name>A0ABS0AUE8_9GAMM</name>
<reference evidence="1 2" key="1">
    <citation type="submission" date="2012-09" db="EMBL/GenBank/DDBJ databases">
        <title>Genome Sequence of alkane-degrading Bacterium Alcanivorax sp. 521-1.</title>
        <authorList>
            <person name="Lai Q."/>
            <person name="Shao Z."/>
        </authorList>
    </citation>
    <scope>NUCLEOTIDE SEQUENCE [LARGE SCALE GENOMIC DNA]</scope>
    <source>
        <strain evidence="1 2">521-1</strain>
    </source>
</reference>
<sequence length="66" mass="7209">MNSYLIVGCRVPQDQIVSDFLELSRYVVKTNATAKIDDMPTGGRDDSVLPIPGKELESGRVVATNQ</sequence>
<dbReference type="Proteomes" id="UP000662703">
    <property type="component" value="Unassembled WGS sequence"/>
</dbReference>
<accession>A0ABS0AUE8</accession>
<dbReference type="EMBL" id="ARXX01000051">
    <property type="protein sequence ID" value="MBF5057600.1"/>
    <property type="molecule type" value="Genomic_DNA"/>
</dbReference>
<keyword evidence="2" id="KW-1185">Reference proteome</keyword>
<evidence type="ECO:0000313" key="2">
    <source>
        <dbReference type="Proteomes" id="UP000662703"/>
    </source>
</evidence>
<evidence type="ECO:0000313" key="1">
    <source>
        <dbReference type="EMBL" id="MBF5057600.1"/>
    </source>
</evidence>
<evidence type="ECO:0008006" key="3">
    <source>
        <dbReference type="Google" id="ProtNLM"/>
    </source>
</evidence>
<protein>
    <recommendedName>
        <fullName evidence="3">DUF1737 domain-containing protein</fullName>
    </recommendedName>
</protein>
<comment type="caution">
    <text evidence="1">The sequence shown here is derived from an EMBL/GenBank/DDBJ whole genome shotgun (WGS) entry which is preliminary data.</text>
</comment>
<proteinExistence type="predicted"/>